<evidence type="ECO:0000313" key="2">
    <source>
        <dbReference type="Proteomes" id="UP000818537"/>
    </source>
</evidence>
<comment type="caution">
    <text evidence="1">The sequence shown here is derived from an EMBL/GenBank/DDBJ whole genome shotgun (WGS) entry which is preliminary data.</text>
</comment>
<accession>A0A8S9F3C8</accession>
<dbReference type="EMBL" id="VULB01003632">
    <property type="protein sequence ID" value="KAF1500422.1"/>
    <property type="molecule type" value="Genomic_DNA"/>
</dbReference>
<sequence length="50" mass="5787">RAVVNISTVMEKMANAISALQLEVKETPWVALQNRMSLNHVLIAQERYRY</sequence>
<protein>
    <submittedName>
        <fullName evidence="1">Uncharacterized protein</fullName>
    </submittedName>
</protein>
<gene>
    <name evidence="1" type="ORF">FQV18_0014336</name>
</gene>
<feature type="non-terminal residue" evidence="1">
    <location>
        <position position="1"/>
    </location>
</feature>
<evidence type="ECO:0000313" key="1">
    <source>
        <dbReference type="EMBL" id="KAF1500422.1"/>
    </source>
</evidence>
<reference evidence="1" key="1">
    <citation type="journal article" date="2019" name="Gigascience">
        <title>High-coverage genomes to elucidate the evolution of penguins.</title>
        <authorList>
            <person name="Pan H."/>
            <person name="Cole T.L."/>
            <person name="Bi X."/>
            <person name="Fang M."/>
            <person name="Zhou C."/>
            <person name="Yang Z."/>
            <person name="Ksepka D.T."/>
            <person name="Hart T."/>
            <person name="Bouzat J.L."/>
            <person name="Argilla L.S."/>
            <person name="Bertelsen M.F."/>
            <person name="Boersma P.D."/>
            <person name="Bost C.A."/>
            <person name="Cherel Y."/>
            <person name="Dann P."/>
            <person name="Fiddaman S.R."/>
            <person name="Howard P."/>
            <person name="Labuschagne K."/>
            <person name="Mattern T."/>
            <person name="Miller G."/>
            <person name="Parker P."/>
            <person name="Phillips R.A."/>
            <person name="Quillfeldt P."/>
            <person name="Ryan P.G."/>
            <person name="Taylor H."/>
            <person name="Thompson D.R."/>
            <person name="Young M.J."/>
            <person name="Ellegaard M.R."/>
            <person name="Gilbert M.T.P."/>
            <person name="Sinding M.S."/>
            <person name="Pacheco G."/>
            <person name="Shepherd L.D."/>
            <person name="Tennyson A.J.D."/>
            <person name="Grosser S."/>
            <person name="Kay E."/>
            <person name="Nupen L.J."/>
            <person name="Ellenberg U."/>
            <person name="Houston D.M."/>
            <person name="Reeve A.H."/>
            <person name="Johnson K."/>
            <person name="Masello J.F."/>
            <person name="Stracke T."/>
            <person name="McKinlay B."/>
            <person name="Borboroglu P.G."/>
            <person name="Zhang D.X."/>
            <person name="Zhang G."/>
        </authorList>
    </citation>
    <scope>NUCLEOTIDE SEQUENCE</scope>
    <source>
        <strain evidence="1">10/9/18-1</strain>
    </source>
</reference>
<name>A0A8S9F3C8_EUDMI</name>
<feature type="non-terminal residue" evidence="1">
    <location>
        <position position="50"/>
    </location>
</feature>
<dbReference type="Gene3D" id="1.10.287.210">
    <property type="match status" value="1"/>
</dbReference>
<proteinExistence type="predicted"/>
<dbReference type="Proteomes" id="UP000818537">
    <property type="component" value="Unassembled WGS sequence"/>
</dbReference>
<dbReference type="AlphaFoldDB" id="A0A8S9F3C8"/>
<organism evidence="1 2">
    <name type="scientific">Eudyptula minor novaehollandiae</name>
    <name type="common">Australian little penguin</name>
    <dbReference type="NCBI Taxonomy" id="2052820"/>
    <lineage>
        <taxon>Eukaryota</taxon>
        <taxon>Metazoa</taxon>
        <taxon>Chordata</taxon>
        <taxon>Craniata</taxon>
        <taxon>Vertebrata</taxon>
        <taxon>Euteleostomi</taxon>
        <taxon>Archelosauria</taxon>
        <taxon>Archosauria</taxon>
        <taxon>Dinosauria</taxon>
        <taxon>Saurischia</taxon>
        <taxon>Theropoda</taxon>
        <taxon>Coelurosauria</taxon>
        <taxon>Aves</taxon>
        <taxon>Neognathae</taxon>
        <taxon>Neoaves</taxon>
        <taxon>Aequornithes</taxon>
        <taxon>Sphenisciformes</taxon>
        <taxon>Spheniscidae</taxon>
        <taxon>Eudyptula</taxon>
    </lineage>
</organism>